<feature type="domain" description="Casparian strip membrane protein" evidence="10">
    <location>
        <begin position="185"/>
        <end position="324"/>
    </location>
</feature>
<evidence type="ECO:0000256" key="7">
    <source>
        <dbReference type="ARBA" id="ARBA00023136"/>
    </source>
</evidence>
<dbReference type="Proteomes" id="UP000026961">
    <property type="component" value="Chromosome 4"/>
</dbReference>
<dbReference type="AlphaFoldDB" id="A0A0D9ZID5"/>
<evidence type="ECO:0000313" key="11">
    <source>
        <dbReference type="EnsemblPlants" id="OGLUM04G05940.1"/>
    </source>
</evidence>
<comment type="similarity">
    <text evidence="2 8">Belongs to the Casparian strip membrane proteins (CASP) family.</text>
</comment>
<dbReference type="NCBIfam" id="TIGR01569">
    <property type="entry name" value="A_tha_TIGR01569"/>
    <property type="match status" value="1"/>
</dbReference>
<name>A0A0D9ZID5_9ORYZ</name>
<keyword evidence="5 8" id="KW-0812">Transmembrane</keyword>
<reference evidence="11" key="1">
    <citation type="submission" date="2015-04" db="UniProtKB">
        <authorList>
            <consortium name="EnsemblPlants"/>
        </authorList>
    </citation>
    <scope>IDENTIFICATION</scope>
</reference>
<dbReference type="GO" id="GO:0005886">
    <property type="term" value="C:plasma membrane"/>
    <property type="evidence" value="ECO:0007669"/>
    <property type="project" value="UniProtKB-SubCell"/>
</dbReference>
<keyword evidence="6 8" id="KW-1133">Transmembrane helix</keyword>
<keyword evidence="12" id="KW-1185">Reference proteome</keyword>
<keyword evidence="7 8" id="KW-0472">Membrane</keyword>
<feature type="compositionally biased region" description="Polar residues" evidence="9">
    <location>
        <begin position="1"/>
        <end position="10"/>
    </location>
</feature>
<dbReference type="Pfam" id="PF04535">
    <property type="entry name" value="CASP_dom"/>
    <property type="match status" value="1"/>
</dbReference>
<protein>
    <recommendedName>
        <fullName evidence="8">CASP-like protein</fullName>
    </recommendedName>
</protein>
<reference evidence="11" key="2">
    <citation type="submission" date="2018-05" db="EMBL/GenBank/DDBJ databases">
        <title>OgluRS3 (Oryza glumaepatula Reference Sequence Version 3).</title>
        <authorList>
            <person name="Zhang J."/>
            <person name="Kudrna D."/>
            <person name="Lee S."/>
            <person name="Talag J."/>
            <person name="Welchert J."/>
            <person name="Wing R.A."/>
        </authorList>
    </citation>
    <scope>NUCLEOTIDE SEQUENCE [LARGE SCALE GENOMIC DNA]</scope>
</reference>
<dbReference type="PANTHER" id="PTHR33573">
    <property type="entry name" value="CASP-LIKE PROTEIN 4A4"/>
    <property type="match status" value="1"/>
</dbReference>
<evidence type="ECO:0000313" key="12">
    <source>
        <dbReference type="Proteomes" id="UP000026961"/>
    </source>
</evidence>
<dbReference type="PANTHER" id="PTHR33573:SF46">
    <property type="entry name" value="CASP-LIKE PROTEIN 2A1"/>
    <property type="match status" value="1"/>
</dbReference>
<feature type="transmembrane region" description="Helical" evidence="8">
    <location>
        <begin position="315"/>
        <end position="337"/>
    </location>
</feature>
<feature type="transmembrane region" description="Helical" evidence="8">
    <location>
        <begin position="230"/>
        <end position="251"/>
    </location>
</feature>
<feature type="transmembrane region" description="Helical" evidence="8">
    <location>
        <begin position="263"/>
        <end position="289"/>
    </location>
</feature>
<dbReference type="HOGENOM" id="CLU_066104_2_0_1"/>
<dbReference type="EnsemblPlants" id="OGLUM04G05940.1">
    <property type="protein sequence ID" value="OGLUM04G05940.1"/>
    <property type="gene ID" value="OGLUM04G05940"/>
</dbReference>
<dbReference type="Gramene" id="OGLUM04G05940.1">
    <property type="protein sequence ID" value="OGLUM04G05940.1"/>
    <property type="gene ID" value="OGLUM04G05940"/>
</dbReference>
<comment type="subcellular location">
    <subcellularLocation>
        <location evidence="1 8">Cell membrane</location>
        <topology evidence="1 8">Multi-pass membrane protein</topology>
    </subcellularLocation>
</comment>
<dbReference type="InterPro" id="IPR006459">
    <property type="entry name" value="CASP/CASPL"/>
</dbReference>
<evidence type="ECO:0000256" key="3">
    <source>
        <dbReference type="ARBA" id="ARBA00011489"/>
    </source>
</evidence>
<dbReference type="STRING" id="40148.A0A0D9ZID5"/>
<evidence type="ECO:0000256" key="5">
    <source>
        <dbReference type="ARBA" id="ARBA00022692"/>
    </source>
</evidence>
<evidence type="ECO:0000256" key="4">
    <source>
        <dbReference type="ARBA" id="ARBA00022475"/>
    </source>
</evidence>
<evidence type="ECO:0000256" key="6">
    <source>
        <dbReference type="ARBA" id="ARBA00022989"/>
    </source>
</evidence>
<accession>A0A0D9ZID5</accession>
<evidence type="ECO:0000256" key="8">
    <source>
        <dbReference type="RuleBase" id="RU361233"/>
    </source>
</evidence>
<comment type="subunit">
    <text evidence="3 8">Homodimer and heterodimers.</text>
</comment>
<feature type="transmembrane region" description="Helical" evidence="8">
    <location>
        <begin position="192"/>
        <end position="210"/>
    </location>
</feature>
<dbReference type="InterPro" id="IPR006702">
    <property type="entry name" value="CASP_dom"/>
</dbReference>
<feature type="region of interest" description="Disordered" evidence="9">
    <location>
        <begin position="1"/>
        <end position="45"/>
    </location>
</feature>
<proteinExistence type="inferred from homology"/>
<evidence type="ECO:0000256" key="9">
    <source>
        <dbReference type="SAM" id="MobiDB-lite"/>
    </source>
</evidence>
<organism evidence="11">
    <name type="scientific">Oryza glumipatula</name>
    <dbReference type="NCBI Taxonomy" id="40148"/>
    <lineage>
        <taxon>Eukaryota</taxon>
        <taxon>Viridiplantae</taxon>
        <taxon>Streptophyta</taxon>
        <taxon>Embryophyta</taxon>
        <taxon>Tracheophyta</taxon>
        <taxon>Spermatophyta</taxon>
        <taxon>Magnoliopsida</taxon>
        <taxon>Liliopsida</taxon>
        <taxon>Poales</taxon>
        <taxon>Poaceae</taxon>
        <taxon>BOP clade</taxon>
        <taxon>Oryzoideae</taxon>
        <taxon>Oryzeae</taxon>
        <taxon>Oryzinae</taxon>
        <taxon>Oryza</taxon>
    </lineage>
</organism>
<sequence length="359" mass="38755">MNSVCLTNGPTIRPRCDCEPGQRKPRTARTPGQRGTRAYPSDRRRADRVVARAPIAIAIGALVSSHRSVRVRARLAHTTLPPRAINSPSPRIHARAAFQPPHRLKCPSIPHSHPSSPPRLHLALEPSFLLLLHIHRKELLGVCFLVLRGEMSKMAEEKVLAAPATVDGGMQSSGDLQASSAAAARVRPVETLLRAAPLGLCVAAMAIMLRNSVTNEYGTVSYSDLGGFKYLVYANGLCAAYSLASAFYIAVPRPATLSRSWVVFLLDQVFTYLILAAGAASAELLYLAYNGDKEVTWSEACGVFGGFCRQARTSVAITFASVACYILLSLISSYRLFSAYDPPQPSLGNKGVEIAAFPR</sequence>
<evidence type="ECO:0000259" key="10">
    <source>
        <dbReference type="Pfam" id="PF04535"/>
    </source>
</evidence>
<evidence type="ECO:0000256" key="2">
    <source>
        <dbReference type="ARBA" id="ARBA00007651"/>
    </source>
</evidence>
<dbReference type="eggNOG" id="ENOG502S0J7">
    <property type="taxonomic scope" value="Eukaryota"/>
</dbReference>
<evidence type="ECO:0000256" key="1">
    <source>
        <dbReference type="ARBA" id="ARBA00004651"/>
    </source>
</evidence>
<keyword evidence="4 8" id="KW-1003">Cell membrane</keyword>